<keyword evidence="2" id="KW-1133">Transmembrane helix</keyword>
<reference evidence="4" key="1">
    <citation type="journal article" date="2023" name="Mol. Phylogenet. Evol.">
        <title>Genome-scale phylogeny and comparative genomics of the fungal order Sordariales.</title>
        <authorList>
            <person name="Hensen N."/>
            <person name="Bonometti L."/>
            <person name="Westerberg I."/>
            <person name="Brannstrom I.O."/>
            <person name="Guillou S."/>
            <person name="Cros-Aarteil S."/>
            <person name="Calhoun S."/>
            <person name="Haridas S."/>
            <person name="Kuo A."/>
            <person name="Mondo S."/>
            <person name="Pangilinan J."/>
            <person name="Riley R."/>
            <person name="LaButti K."/>
            <person name="Andreopoulos B."/>
            <person name="Lipzen A."/>
            <person name="Chen C."/>
            <person name="Yan M."/>
            <person name="Daum C."/>
            <person name="Ng V."/>
            <person name="Clum A."/>
            <person name="Steindorff A."/>
            <person name="Ohm R.A."/>
            <person name="Martin F."/>
            <person name="Silar P."/>
            <person name="Natvig D.O."/>
            <person name="Lalanne C."/>
            <person name="Gautier V."/>
            <person name="Ament-Velasquez S.L."/>
            <person name="Kruys A."/>
            <person name="Hutchinson M.I."/>
            <person name="Powell A.J."/>
            <person name="Barry K."/>
            <person name="Miller A.N."/>
            <person name="Grigoriev I.V."/>
            <person name="Debuchy R."/>
            <person name="Gladieux P."/>
            <person name="Hiltunen Thoren M."/>
            <person name="Johannesson H."/>
        </authorList>
    </citation>
    <scope>NUCLEOTIDE SEQUENCE</scope>
    <source>
        <strain evidence="4">PSN309</strain>
    </source>
</reference>
<comment type="caution">
    <text evidence="4">The sequence shown here is derived from an EMBL/GenBank/DDBJ whole genome shotgun (WGS) entry which is preliminary data.</text>
</comment>
<organism evidence="4 5">
    <name type="scientific">Podospora australis</name>
    <dbReference type="NCBI Taxonomy" id="1536484"/>
    <lineage>
        <taxon>Eukaryota</taxon>
        <taxon>Fungi</taxon>
        <taxon>Dikarya</taxon>
        <taxon>Ascomycota</taxon>
        <taxon>Pezizomycotina</taxon>
        <taxon>Sordariomycetes</taxon>
        <taxon>Sordariomycetidae</taxon>
        <taxon>Sordariales</taxon>
        <taxon>Podosporaceae</taxon>
        <taxon>Podospora</taxon>
    </lineage>
</organism>
<proteinExistence type="predicted"/>
<dbReference type="NCBIfam" id="NF033635">
    <property type="entry name" value="SLATT_fungal"/>
    <property type="match status" value="1"/>
</dbReference>
<feature type="region of interest" description="Disordered" evidence="1">
    <location>
        <begin position="1"/>
        <end position="75"/>
    </location>
</feature>
<reference evidence="4" key="2">
    <citation type="submission" date="2023-05" db="EMBL/GenBank/DDBJ databases">
        <authorList>
            <consortium name="Lawrence Berkeley National Laboratory"/>
            <person name="Steindorff A."/>
            <person name="Hensen N."/>
            <person name="Bonometti L."/>
            <person name="Westerberg I."/>
            <person name="Brannstrom I.O."/>
            <person name="Guillou S."/>
            <person name="Cros-Aarteil S."/>
            <person name="Calhoun S."/>
            <person name="Haridas S."/>
            <person name="Kuo A."/>
            <person name="Mondo S."/>
            <person name="Pangilinan J."/>
            <person name="Riley R."/>
            <person name="Labutti K."/>
            <person name="Andreopoulos B."/>
            <person name="Lipzen A."/>
            <person name="Chen C."/>
            <person name="Yanf M."/>
            <person name="Daum C."/>
            <person name="Ng V."/>
            <person name="Clum A."/>
            <person name="Ohm R."/>
            <person name="Martin F."/>
            <person name="Silar P."/>
            <person name="Natvig D."/>
            <person name="Lalanne C."/>
            <person name="Gautier V."/>
            <person name="Ament-Velasquez S.L."/>
            <person name="Kruys A."/>
            <person name="Hutchinson M.I."/>
            <person name="Powell A.J."/>
            <person name="Barry K."/>
            <person name="Miller A.N."/>
            <person name="Grigoriev I.V."/>
            <person name="Debuchy R."/>
            <person name="Gladieux P."/>
            <person name="Thoren M.H."/>
            <person name="Johannesson H."/>
        </authorList>
    </citation>
    <scope>NUCLEOTIDE SEQUENCE</scope>
    <source>
        <strain evidence="4">PSN309</strain>
    </source>
</reference>
<name>A0AAN6WWZ8_9PEZI</name>
<evidence type="ECO:0000259" key="3">
    <source>
        <dbReference type="Pfam" id="PF18142"/>
    </source>
</evidence>
<evidence type="ECO:0000313" key="4">
    <source>
        <dbReference type="EMBL" id="KAK4189506.1"/>
    </source>
</evidence>
<feature type="domain" description="SMODS and SLOG-associating 2TM effector" evidence="3">
    <location>
        <begin position="137"/>
        <end position="258"/>
    </location>
</feature>
<protein>
    <recommendedName>
        <fullName evidence="3">SMODS and SLOG-associating 2TM effector domain-containing protein</fullName>
    </recommendedName>
</protein>
<feature type="region of interest" description="Disordered" evidence="1">
    <location>
        <begin position="266"/>
        <end position="302"/>
    </location>
</feature>
<evidence type="ECO:0000313" key="5">
    <source>
        <dbReference type="Proteomes" id="UP001302126"/>
    </source>
</evidence>
<keyword evidence="5" id="KW-1185">Reference proteome</keyword>
<sequence>MPPPLPPTVETNTTTTTSQPGNTQPSGEVTNTNTNPPQPPAESSQTGATHSRQPIPPHHTTLESPVNYRGTGPPAIMKADTDISWGIPQGLHIRPTNDESLNIFRKAVGINTTLPSSTDWRSLEEGRKGAVGMYAAAMRAQRNKKMTYRLIAIIIYASHIFQIIVGASLTALGPSAGDHTMIITSLGALNTVIAGVLALLKGNGLPDRLRHQVAEFRKLQDWIEQTESLLAVGVIGRDRKEVGLLVQSAFKKYNAAKECEESTANLPMEAFTPPGALGVPVGREMSRSPSPGHRRDNSSDGH</sequence>
<accession>A0AAN6WWZ8</accession>
<dbReference type="Pfam" id="PF18142">
    <property type="entry name" value="SLATT_fungal"/>
    <property type="match status" value="1"/>
</dbReference>
<evidence type="ECO:0000256" key="1">
    <source>
        <dbReference type="SAM" id="MobiDB-lite"/>
    </source>
</evidence>
<feature type="compositionally biased region" description="Polar residues" evidence="1">
    <location>
        <begin position="41"/>
        <end position="52"/>
    </location>
</feature>
<feature type="transmembrane region" description="Helical" evidence="2">
    <location>
        <begin position="148"/>
        <end position="169"/>
    </location>
</feature>
<dbReference type="EMBL" id="MU864375">
    <property type="protein sequence ID" value="KAK4189506.1"/>
    <property type="molecule type" value="Genomic_DNA"/>
</dbReference>
<keyword evidence="2" id="KW-0472">Membrane</keyword>
<dbReference type="Proteomes" id="UP001302126">
    <property type="component" value="Unassembled WGS sequence"/>
</dbReference>
<gene>
    <name evidence="4" type="ORF">QBC35DRAFT_380256</name>
</gene>
<dbReference type="PANTHER" id="PTHR38793">
    <property type="entry name" value="SLATT_FUNGAL DOMAIN-CONTAINING PROTEIN-RELATED"/>
    <property type="match status" value="1"/>
</dbReference>
<feature type="compositionally biased region" description="Low complexity" evidence="1">
    <location>
        <begin position="8"/>
        <end position="35"/>
    </location>
</feature>
<dbReference type="AlphaFoldDB" id="A0AAN6WWZ8"/>
<dbReference type="InterPro" id="IPR041622">
    <property type="entry name" value="SLATT_fungi"/>
</dbReference>
<feature type="compositionally biased region" description="Basic and acidic residues" evidence="1">
    <location>
        <begin position="293"/>
        <end position="302"/>
    </location>
</feature>
<keyword evidence="2" id="KW-0812">Transmembrane</keyword>
<feature type="transmembrane region" description="Helical" evidence="2">
    <location>
        <begin position="181"/>
        <end position="200"/>
    </location>
</feature>
<dbReference type="PANTHER" id="PTHR38793:SF3">
    <property type="entry name" value="SMODS AND SLOG-ASSOCIATING 2TM EFFECTOR DOMAIN-CONTAINING PROTEIN"/>
    <property type="match status" value="1"/>
</dbReference>
<evidence type="ECO:0000256" key="2">
    <source>
        <dbReference type="SAM" id="Phobius"/>
    </source>
</evidence>